<dbReference type="SUPFAM" id="SSF56091">
    <property type="entry name" value="DNA ligase/mRNA capping enzyme, catalytic domain"/>
    <property type="match status" value="1"/>
</dbReference>
<keyword evidence="1 6" id="KW-0436">Ligase</keyword>
<evidence type="ECO:0000256" key="4">
    <source>
        <dbReference type="ARBA" id="ARBA00023204"/>
    </source>
</evidence>
<dbReference type="PANTHER" id="PTHR47810">
    <property type="entry name" value="DNA LIGASE"/>
    <property type="match status" value="1"/>
</dbReference>
<gene>
    <name evidence="6" type="ORF">PSQ40_02685</name>
</gene>
<comment type="caution">
    <text evidence="6">The sequence shown here is derived from an EMBL/GenBank/DDBJ whole genome shotgun (WGS) entry which is preliminary data.</text>
</comment>
<feature type="domain" description="DNA ligase OB-like" evidence="5">
    <location>
        <begin position="237"/>
        <end position="300"/>
    </location>
</feature>
<dbReference type="InterPro" id="IPR050326">
    <property type="entry name" value="NAD_dep_DNA_ligaseB"/>
</dbReference>
<accession>A0ABT5MTU7</accession>
<dbReference type="Gene3D" id="2.40.50.140">
    <property type="entry name" value="Nucleic acid-binding proteins"/>
    <property type="match status" value="1"/>
</dbReference>
<dbReference type="PANTHER" id="PTHR47810:SF1">
    <property type="entry name" value="DNA LIGASE B"/>
    <property type="match status" value="1"/>
</dbReference>
<keyword evidence="7" id="KW-1185">Reference proteome</keyword>
<reference evidence="6 7" key="1">
    <citation type="submission" date="2023-02" db="EMBL/GenBank/DDBJ databases">
        <title>Bacterial whole genomic sequence of Curvibacter sp. HBC61.</title>
        <authorList>
            <person name="Le V."/>
            <person name="Ko S.-R."/>
            <person name="Ahn C.-Y."/>
            <person name="Oh H.-M."/>
        </authorList>
    </citation>
    <scope>NUCLEOTIDE SEQUENCE [LARGE SCALE GENOMIC DNA]</scope>
    <source>
        <strain evidence="6 7">HBC61</strain>
    </source>
</reference>
<dbReference type="Pfam" id="PF14743">
    <property type="entry name" value="DNA_ligase_OB_2"/>
    <property type="match status" value="1"/>
</dbReference>
<evidence type="ECO:0000256" key="2">
    <source>
        <dbReference type="ARBA" id="ARBA00022705"/>
    </source>
</evidence>
<keyword evidence="4" id="KW-0234">DNA repair</keyword>
<dbReference type="InterPro" id="IPR012340">
    <property type="entry name" value="NA-bd_OB-fold"/>
</dbReference>
<dbReference type="Gene3D" id="3.30.1490.70">
    <property type="match status" value="1"/>
</dbReference>
<dbReference type="CDD" id="cd07896">
    <property type="entry name" value="Adenylation_kDNA_ligase_like"/>
    <property type="match status" value="1"/>
</dbReference>
<organism evidence="6 7">
    <name type="scientific">Curvibacter cyanobacteriorum</name>
    <dbReference type="NCBI Taxonomy" id="3026422"/>
    <lineage>
        <taxon>Bacteria</taxon>
        <taxon>Pseudomonadati</taxon>
        <taxon>Pseudomonadota</taxon>
        <taxon>Betaproteobacteria</taxon>
        <taxon>Burkholderiales</taxon>
        <taxon>Comamonadaceae</taxon>
        <taxon>Curvibacter</taxon>
    </lineage>
</organism>
<dbReference type="EMBL" id="JAQSIP010000001">
    <property type="protein sequence ID" value="MDD0837469.1"/>
    <property type="molecule type" value="Genomic_DNA"/>
</dbReference>
<evidence type="ECO:0000313" key="7">
    <source>
        <dbReference type="Proteomes" id="UP001528673"/>
    </source>
</evidence>
<dbReference type="NCBIfam" id="NF006592">
    <property type="entry name" value="PRK09125.1"/>
    <property type="match status" value="1"/>
</dbReference>
<dbReference type="RefSeq" id="WP_273948555.1">
    <property type="nucleotide sequence ID" value="NZ_JAQSIP010000001.1"/>
</dbReference>
<dbReference type="Gene3D" id="3.30.470.30">
    <property type="entry name" value="DNA ligase/mRNA capping enzyme"/>
    <property type="match status" value="1"/>
</dbReference>
<name>A0ABT5MTU7_9BURK</name>
<dbReference type="CDD" id="cd08041">
    <property type="entry name" value="OBF_kDNA_ligase_like"/>
    <property type="match status" value="1"/>
</dbReference>
<dbReference type="EC" id="6.5.1.1" evidence="6"/>
<evidence type="ECO:0000256" key="1">
    <source>
        <dbReference type="ARBA" id="ARBA00022598"/>
    </source>
</evidence>
<dbReference type="GO" id="GO:0003910">
    <property type="term" value="F:DNA ligase (ATP) activity"/>
    <property type="evidence" value="ECO:0007669"/>
    <property type="project" value="UniProtKB-EC"/>
</dbReference>
<dbReference type="Proteomes" id="UP001528673">
    <property type="component" value="Unassembled WGS sequence"/>
</dbReference>
<protein>
    <submittedName>
        <fullName evidence="6">DNA ligase</fullName>
        <ecNumber evidence="6">6.5.1.1</ecNumber>
    </submittedName>
</protein>
<keyword evidence="2" id="KW-0235">DNA replication</keyword>
<evidence type="ECO:0000259" key="5">
    <source>
        <dbReference type="Pfam" id="PF14743"/>
    </source>
</evidence>
<sequence length="307" mass="32789">MSELRTRPRSALPSLSPPSRRNALLVLASVSSLVQARPPALPTALMLASRYPPGQAVDGFWVSEKLDGVRARWDGEQLWTRSGRLIQPPAQFTQGWPTLPLDGELWAGPGLFLQSVAAVRDGPGSPAWSGLRLMVFDAPTVPTPFGGAQGRLDTLQTRLNQAHAQGAEAAATLQAVAQQPASSVAQVKAWLDEVVAHGGEGLVLHRGSGLYRAGRSPDVLKYKPFEDAEARVVQVLPGKGAWRGQAGALLVQTQDGHRLRLGSGLPEALRLQPPAIGSWVSFRYQGLHPGGVPRFATFLRALPDASL</sequence>
<evidence type="ECO:0000313" key="6">
    <source>
        <dbReference type="EMBL" id="MDD0837469.1"/>
    </source>
</evidence>
<evidence type="ECO:0000256" key="3">
    <source>
        <dbReference type="ARBA" id="ARBA00022763"/>
    </source>
</evidence>
<proteinExistence type="predicted"/>
<keyword evidence="3" id="KW-0227">DNA damage</keyword>
<dbReference type="SUPFAM" id="SSF50249">
    <property type="entry name" value="Nucleic acid-binding proteins"/>
    <property type="match status" value="1"/>
</dbReference>
<dbReference type="InterPro" id="IPR029319">
    <property type="entry name" value="DNA_ligase_OB"/>
</dbReference>